<evidence type="ECO:0000313" key="9">
    <source>
        <dbReference type="Proteomes" id="UP001156398"/>
    </source>
</evidence>
<feature type="transmembrane region" description="Helical" evidence="6">
    <location>
        <begin position="448"/>
        <end position="471"/>
    </location>
</feature>
<evidence type="ECO:0000256" key="3">
    <source>
        <dbReference type="ARBA" id="ARBA00022692"/>
    </source>
</evidence>
<name>A0AA90H1B1_9ACTN</name>
<feature type="transmembrane region" description="Helical" evidence="6">
    <location>
        <begin position="323"/>
        <end position="342"/>
    </location>
</feature>
<dbReference type="InterPro" id="IPR002797">
    <property type="entry name" value="Polysacc_synth"/>
</dbReference>
<dbReference type="AlphaFoldDB" id="A0AA90H1B1"/>
<keyword evidence="9" id="KW-1185">Reference proteome</keyword>
<feature type="transmembrane region" description="Helical" evidence="6">
    <location>
        <begin position="138"/>
        <end position="159"/>
    </location>
</feature>
<feature type="transmembrane region" description="Helical" evidence="6">
    <location>
        <begin position="354"/>
        <end position="377"/>
    </location>
</feature>
<dbReference type="InterPro" id="IPR050833">
    <property type="entry name" value="Poly_Biosynth_Transport"/>
</dbReference>
<comment type="subcellular location">
    <subcellularLocation>
        <location evidence="1">Cell membrane</location>
        <topology evidence="1">Multi-pass membrane protein</topology>
    </subcellularLocation>
</comment>
<evidence type="ECO:0000313" key="7">
    <source>
        <dbReference type="EMBL" id="MDI5964418.1"/>
    </source>
</evidence>
<feature type="transmembrane region" description="Helical" evidence="6">
    <location>
        <begin position="104"/>
        <end position="126"/>
    </location>
</feature>
<dbReference type="Proteomes" id="UP001156398">
    <property type="component" value="Unassembled WGS sequence"/>
</dbReference>
<keyword evidence="4 6" id="KW-1133">Transmembrane helix</keyword>
<feature type="transmembrane region" description="Helical" evidence="6">
    <location>
        <begin position="477"/>
        <end position="496"/>
    </location>
</feature>
<dbReference type="GO" id="GO:0005886">
    <property type="term" value="C:plasma membrane"/>
    <property type="evidence" value="ECO:0007669"/>
    <property type="project" value="UniProtKB-SubCell"/>
</dbReference>
<dbReference type="EMBL" id="JAAGKO020000023">
    <property type="protein sequence ID" value="MDI5964418.1"/>
    <property type="molecule type" value="Genomic_DNA"/>
</dbReference>
<protein>
    <submittedName>
        <fullName evidence="8">Oligosaccharide flippase family protein</fullName>
    </submittedName>
</protein>
<dbReference type="PANTHER" id="PTHR30250:SF11">
    <property type="entry name" value="O-ANTIGEN TRANSPORTER-RELATED"/>
    <property type="match status" value="1"/>
</dbReference>
<accession>A0AA90H1B1</accession>
<proteinExistence type="predicted"/>
<organism evidence="8">
    <name type="scientific">Streptantibioticus silvisoli</name>
    <dbReference type="NCBI Taxonomy" id="2705255"/>
    <lineage>
        <taxon>Bacteria</taxon>
        <taxon>Bacillati</taxon>
        <taxon>Actinomycetota</taxon>
        <taxon>Actinomycetes</taxon>
        <taxon>Kitasatosporales</taxon>
        <taxon>Streptomycetaceae</taxon>
        <taxon>Streptantibioticus</taxon>
    </lineage>
</organism>
<dbReference type="RefSeq" id="WP_271314623.1">
    <property type="nucleotide sequence ID" value="NZ_JAAGKO020000023.1"/>
</dbReference>
<reference evidence="8 9" key="1">
    <citation type="submission" date="2023-05" db="EMBL/GenBank/DDBJ databases">
        <title>Streptantibioticus silvisoli sp. nov., acidotolerant actinomycetes 1 from pine litter.</title>
        <authorList>
            <person name="Swiecimska M."/>
            <person name="Golinska P."/>
            <person name="Sangal V."/>
            <person name="Wachnowicz B."/>
            <person name="Goodfellow M."/>
        </authorList>
    </citation>
    <scope>NUCLEOTIDE SEQUENCE</scope>
    <source>
        <strain evidence="8">SL13</strain>
        <strain evidence="7 9">SL54</strain>
    </source>
</reference>
<evidence type="ECO:0000256" key="1">
    <source>
        <dbReference type="ARBA" id="ARBA00004651"/>
    </source>
</evidence>
<gene>
    <name evidence="7" type="ORF">POF43_017090</name>
    <name evidence="8" type="ORF">POF50_006835</name>
</gene>
<comment type="caution">
    <text evidence="8">The sequence shown here is derived from an EMBL/GenBank/DDBJ whole genome shotgun (WGS) entry which is preliminary data.</text>
</comment>
<feature type="transmembrane region" description="Helical" evidence="6">
    <location>
        <begin position="389"/>
        <end position="409"/>
    </location>
</feature>
<keyword evidence="2" id="KW-1003">Cell membrane</keyword>
<evidence type="ECO:0000256" key="5">
    <source>
        <dbReference type="ARBA" id="ARBA00023136"/>
    </source>
</evidence>
<evidence type="ECO:0000256" key="4">
    <source>
        <dbReference type="ARBA" id="ARBA00022989"/>
    </source>
</evidence>
<feature type="transmembrane region" description="Helical" evidence="6">
    <location>
        <begin position="415"/>
        <end position="436"/>
    </location>
</feature>
<dbReference type="Pfam" id="PF01943">
    <property type="entry name" value="Polysacc_synt"/>
    <property type="match status" value="1"/>
</dbReference>
<dbReference type="PANTHER" id="PTHR30250">
    <property type="entry name" value="PST FAMILY PREDICTED COLANIC ACID TRANSPORTER"/>
    <property type="match status" value="1"/>
</dbReference>
<feature type="transmembrane region" description="Helical" evidence="6">
    <location>
        <begin position="180"/>
        <end position="196"/>
    </location>
</feature>
<feature type="transmembrane region" description="Helical" evidence="6">
    <location>
        <begin position="251"/>
        <end position="272"/>
    </location>
</feature>
<feature type="transmembrane region" description="Helical" evidence="6">
    <location>
        <begin position="27"/>
        <end position="47"/>
    </location>
</feature>
<keyword evidence="5 6" id="KW-0472">Membrane</keyword>
<dbReference type="EMBL" id="JABXJJ020000007">
    <property type="protein sequence ID" value="MDI5969064.1"/>
    <property type="molecule type" value="Genomic_DNA"/>
</dbReference>
<evidence type="ECO:0000313" key="8">
    <source>
        <dbReference type="EMBL" id="MDI5969064.1"/>
    </source>
</evidence>
<keyword evidence="3 6" id="KW-0812">Transmembrane</keyword>
<evidence type="ECO:0000256" key="2">
    <source>
        <dbReference type="ARBA" id="ARBA00022475"/>
    </source>
</evidence>
<sequence length="513" mass="52136">MTAPGTAATGRRTVPDGSTARTARGSWIGLLGSAVNAVAGFALVTVVTHGLGAAAAGSVFTGVAVFTIASNALKLGADTGLVRFVAMDRTATGGRRTGVLLRAAAWPALVAASAAMVALLVLPSAARALLPGLPGHEAVLVLRMFAVFLPLTTVTLVALGAARGYGTVLPFVGTEQIGKPLLRVVLAVPLVVWAPSVLSLSAAWLLPSLAGAVIAWVSLRRLRRGDAPRVADRAGERALVREFWSFSGPRAISSVFDITAVWIGVVLLSLLAGSRDAGVYTAVSRLITAGTLLQLAVRLAVAPQISGLLGSGRTGEARGLHRLSTRWITLFSLPLFVLMAVFPRTVMSLFGGGFPAGAAALVVLCGANAVNVMVGNAQTVILMAGRSSWNLAVAGLAFAVQVGCGLVLIPSAGVLGAAVSWGLAIVVDNLASALLVRYRLGFRTVDRGYAGAVAAGVLPAAVLGLAARGWLGDSVPGVALGCVAAAVVYAAVLWRFRAALGVNDFVGTVGRRG</sequence>
<evidence type="ECO:0000256" key="6">
    <source>
        <dbReference type="SAM" id="Phobius"/>
    </source>
</evidence>
<feature type="transmembrane region" description="Helical" evidence="6">
    <location>
        <begin position="53"/>
        <end position="73"/>
    </location>
</feature>